<name>A0ABT1JBX0_9ACTN</name>
<evidence type="ECO:0008006" key="3">
    <source>
        <dbReference type="Google" id="ProtNLM"/>
    </source>
</evidence>
<comment type="caution">
    <text evidence="1">The sequence shown here is derived from an EMBL/GenBank/DDBJ whole genome shotgun (WGS) entry which is preliminary data.</text>
</comment>
<accession>A0ABT1JBX0</accession>
<evidence type="ECO:0000313" key="2">
    <source>
        <dbReference type="Proteomes" id="UP001206483"/>
    </source>
</evidence>
<dbReference type="RefSeq" id="WP_253804958.1">
    <property type="nucleotide sequence ID" value="NZ_BAAAUB010000012.1"/>
</dbReference>
<evidence type="ECO:0000313" key="1">
    <source>
        <dbReference type="EMBL" id="MCP2314593.1"/>
    </source>
</evidence>
<organism evidence="1 2">
    <name type="scientific">Kitasatospora paracochleata</name>
    <dbReference type="NCBI Taxonomy" id="58354"/>
    <lineage>
        <taxon>Bacteria</taxon>
        <taxon>Bacillati</taxon>
        <taxon>Actinomycetota</taxon>
        <taxon>Actinomycetes</taxon>
        <taxon>Kitasatosporales</taxon>
        <taxon>Streptomycetaceae</taxon>
        <taxon>Kitasatospora</taxon>
    </lineage>
</organism>
<sequence length="180" mass="19620">MDASDLDYRARTRSGCIPPELASRLLERGHVDVVEVQARRGEWFCALAWARLAGAQGRQADALGVLAPYLATGWWRAVVATAELLEGWGRIEEAIVHARNHPGGADSYAASAIARLLADAGRAEEAVTVLRQHGHTDSRALAGYLIDLGRIDDALAVLQRPRPRRPTALAYGPWHDGRPF</sequence>
<protein>
    <recommendedName>
        <fullName evidence="3">Tetratricopeptide repeat protein</fullName>
    </recommendedName>
</protein>
<dbReference type="Proteomes" id="UP001206483">
    <property type="component" value="Unassembled WGS sequence"/>
</dbReference>
<reference evidence="1 2" key="1">
    <citation type="submission" date="2022-06" db="EMBL/GenBank/DDBJ databases">
        <title>Sequencing the genomes of 1000 actinobacteria strains.</title>
        <authorList>
            <person name="Klenk H.-P."/>
        </authorList>
    </citation>
    <scope>NUCLEOTIDE SEQUENCE [LARGE SCALE GENOMIC DNA]</scope>
    <source>
        <strain evidence="1 2">DSM 41656</strain>
    </source>
</reference>
<gene>
    <name evidence="1" type="ORF">FHR36_007794</name>
</gene>
<dbReference type="EMBL" id="JAMZDX010000009">
    <property type="protein sequence ID" value="MCP2314593.1"/>
    <property type="molecule type" value="Genomic_DNA"/>
</dbReference>
<proteinExistence type="predicted"/>
<keyword evidence="2" id="KW-1185">Reference proteome</keyword>